<comment type="similarity">
    <text evidence="1">Belongs to the membrane fusion protein (MFP) (TC 8.A.1) family.</text>
</comment>
<organism evidence="5 6">
    <name type="scientific">Candidatus Falkowbacteria bacterium RIFCSPLOWO2_02_FULL_45_21</name>
    <dbReference type="NCBI Taxonomy" id="1797989"/>
    <lineage>
        <taxon>Bacteria</taxon>
        <taxon>Candidatus Falkowiibacteriota</taxon>
    </lineage>
</organism>
<dbReference type="NCBIfam" id="TIGR01730">
    <property type="entry name" value="RND_mfp"/>
    <property type="match status" value="1"/>
</dbReference>
<dbReference type="Pfam" id="PF25917">
    <property type="entry name" value="BSH_RND"/>
    <property type="match status" value="1"/>
</dbReference>
<reference evidence="5 6" key="1">
    <citation type="journal article" date="2016" name="Nat. Commun.">
        <title>Thousands of microbial genomes shed light on interconnected biogeochemical processes in an aquifer system.</title>
        <authorList>
            <person name="Anantharaman K."/>
            <person name="Brown C.T."/>
            <person name="Hug L.A."/>
            <person name="Sharon I."/>
            <person name="Castelle C.J."/>
            <person name="Probst A.J."/>
            <person name="Thomas B.C."/>
            <person name="Singh A."/>
            <person name="Wilkins M.J."/>
            <person name="Karaoz U."/>
            <person name="Brodie E.L."/>
            <person name="Williams K.H."/>
            <person name="Hubbard S.S."/>
            <person name="Banfield J.F."/>
        </authorList>
    </citation>
    <scope>NUCLEOTIDE SEQUENCE [LARGE SCALE GENOMIC DNA]</scope>
</reference>
<name>A0A1F5SDK6_9BACT</name>
<feature type="signal peptide" evidence="3">
    <location>
        <begin position="1"/>
        <end position="23"/>
    </location>
</feature>
<feature type="coiled-coil region" evidence="2">
    <location>
        <begin position="299"/>
        <end position="354"/>
    </location>
</feature>
<keyword evidence="3" id="KW-0732">Signal</keyword>
<dbReference type="EMBL" id="MFFW01000002">
    <property type="protein sequence ID" value="OGF24686.1"/>
    <property type="molecule type" value="Genomic_DNA"/>
</dbReference>
<dbReference type="Gene3D" id="2.40.420.20">
    <property type="match status" value="1"/>
</dbReference>
<evidence type="ECO:0000313" key="6">
    <source>
        <dbReference type="Proteomes" id="UP000178783"/>
    </source>
</evidence>
<proteinExistence type="inferred from homology"/>
<dbReference type="Gene3D" id="2.40.50.100">
    <property type="match status" value="2"/>
</dbReference>
<dbReference type="Proteomes" id="UP000178783">
    <property type="component" value="Unassembled WGS sequence"/>
</dbReference>
<dbReference type="InterPro" id="IPR006143">
    <property type="entry name" value="RND_pump_MFP"/>
</dbReference>
<evidence type="ECO:0000313" key="5">
    <source>
        <dbReference type="EMBL" id="OGF24686.1"/>
    </source>
</evidence>
<evidence type="ECO:0000259" key="4">
    <source>
        <dbReference type="Pfam" id="PF25917"/>
    </source>
</evidence>
<dbReference type="AlphaFoldDB" id="A0A1F5SDK6"/>
<dbReference type="GO" id="GO:1990281">
    <property type="term" value="C:efflux pump complex"/>
    <property type="evidence" value="ECO:0007669"/>
    <property type="project" value="TreeGrafter"/>
</dbReference>
<evidence type="ECO:0000256" key="1">
    <source>
        <dbReference type="ARBA" id="ARBA00009477"/>
    </source>
</evidence>
<feature type="chain" id="PRO_5009521175" description="Multidrug resistance protein MdtA-like barrel-sandwich hybrid domain-containing protein" evidence="3">
    <location>
        <begin position="24"/>
        <end position="568"/>
    </location>
</feature>
<feature type="coiled-coil region" evidence="2">
    <location>
        <begin position="114"/>
        <end position="164"/>
    </location>
</feature>
<dbReference type="GO" id="GO:0015562">
    <property type="term" value="F:efflux transmembrane transporter activity"/>
    <property type="evidence" value="ECO:0007669"/>
    <property type="project" value="TreeGrafter"/>
</dbReference>
<comment type="caution">
    <text evidence="5">The sequence shown here is derived from an EMBL/GenBank/DDBJ whole genome shotgun (WGS) entry which is preliminary data.</text>
</comment>
<dbReference type="PANTHER" id="PTHR30469">
    <property type="entry name" value="MULTIDRUG RESISTANCE PROTEIN MDTA"/>
    <property type="match status" value="1"/>
</dbReference>
<dbReference type="SUPFAM" id="SSF111369">
    <property type="entry name" value="HlyD-like secretion proteins"/>
    <property type="match status" value="2"/>
</dbReference>
<evidence type="ECO:0000256" key="3">
    <source>
        <dbReference type="SAM" id="SignalP"/>
    </source>
</evidence>
<dbReference type="InterPro" id="IPR058625">
    <property type="entry name" value="MdtA-like_BSH"/>
</dbReference>
<dbReference type="Gene3D" id="2.40.30.170">
    <property type="match status" value="1"/>
</dbReference>
<sequence length="568" mass="60629">MTITKKILIIPPLLSLLFLTACGQPKVAAPQPEKPALQVKGQTVAQSRSSQQVYEYPALVLSQQEARVMAKTSGTVKQQNYKLGDTVKIGQILARIDDVNQGGALGSGLAASQVRQAQLTVEQAEINKRNLALTSAESLKSAQIAHESAKIANEQARLNLANREKSIAQSFGDVDTNAKTAADTAADTCGAIITGINNITNFDPTTMADSPYKNNLGVADNQLAIDAKAVYGATKFLYDSYRDANLADIDDKVGQTIKLVDQTSRLADITKKYLDASLVGGPLSQTVLSGFQTTVAGYQAQASAALREANGAKQTLENNIINSNTSSDALNKAYDLAKQQEKNAQQALATQQANIKSALDAAELQYRNALLGLQSIIDIHLVIAPLSGKVTQNFTAMGETVSAGQLMATISSGQTVKFQFYIDETVLKKISPGQLVAIKNNENKEVRGKITSLSTQADAFSKRFLVEVAPVNFNAADFSLGTVINILITVEKKSDSGNIILPLSAIEIGQNDNGIFIIGDGRAKKIPVTIIKIQGETAEIKTDLPETAIIITDGNKLVQEGDLVVLRE</sequence>
<evidence type="ECO:0000256" key="2">
    <source>
        <dbReference type="SAM" id="Coils"/>
    </source>
</evidence>
<dbReference type="STRING" id="1797989.A3H66_02670"/>
<gene>
    <name evidence="5" type="ORF">A3H66_02670</name>
</gene>
<dbReference type="Gene3D" id="1.10.287.470">
    <property type="entry name" value="Helix hairpin bin"/>
    <property type="match status" value="2"/>
</dbReference>
<keyword evidence="2" id="KW-0175">Coiled coil</keyword>
<accession>A0A1F5SDK6</accession>
<protein>
    <recommendedName>
        <fullName evidence="4">Multidrug resistance protein MdtA-like barrel-sandwich hybrid domain-containing protein</fullName>
    </recommendedName>
</protein>
<dbReference type="PROSITE" id="PS51257">
    <property type="entry name" value="PROKAR_LIPOPROTEIN"/>
    <property type="match status" value="1"/>
</dbReference>
<feature type="domain" description="Multidrug resistance protein MdtA-like barrel-sandwich hybrid" evidence="4">
    <location>
        <begin position="65"/>
        <end position="408"/>
    </location>
</feature>